<evidence type="ECO:0000313" key="1">
    <source>
        <dbReference type="EMBL" id="MBB5343160.1"/>
    </source>
</evidence>
<sequence>MSAVWTSGVDVLKASFTPGIALVPSKAVWMSGVDVLVQRSGHVCIVARPAAPAVESHTCKHPFDDVQMDVEKGYHCKACDAPLVFCWVCANAGIYNMHVEPECDPGHKHAIYNSSRFE</sequence>
<evidence type="ECO:0000313" key="2">
    <source>
        <dbReference type="Proteomes" id="UP000569092"/>
    </source>
</evidence>
<comment type="caution">
    <text evidence="1">The sequence shown here is derived from an EMBL/GenBank/DDBJ whole genome shotgun (WGS) entry which is preliminary data.</text>
</comment>
<gene>
    <name evidence="1" type="ORF">HDF10_001110</name>
</gene>
<protein>
    <submittedName>
        <fullName evidence="1">Uncharacterized protein</fullName>
    </submittedName>
</protein>
<reference evidence="1 2" key="1">
    <citation type="submission" date="2020-08" db="EMBL/GenBank/DDBJ databases">
        <title>Genomic Encyclopedia of Type Strains, Phase IV (KMG-V): Genome sequencing to study the core and pangenomes of soil and plant-associated prokaryotes.</title>
        <authorList>
            <person name="Whitman W."/>
        </authorList>
    </citation>
    <scope>NUCLEOTIDE SEQUENCE [LARGE SCALE GENOMIC DNA]</scope>
    <source>
        <strain evidence="1 2">M8US30</strain>
    </source>
</reference>
<dbReference type="AlphaFoldDB" id="A0A7W8N4P9"/>
<dbReference type="Proteomes" id="UP000569092">
    <property type="component" value="Unassembled WGS sequence"/>
</dbReference>
<proteinExistence type="predicted"/>
<name>A0A7W8N4P9_9BACT</name>
<accession>A0A7W8N4P9</accession>
<organism evidence="1 2">
    <name type="scientific">Tunturiibacter lichenicola</name>
    <dbReference type="NCBI Taxonomy" id="2051959"/>
    <lineage>
        <taxon>Bacteria</taxon>
        <taxon>Pseudomonadati</taxon>
        <taxon>Acidobacteriota</taxon>
        <taxon>Terriglobia</taxon>
        <taxon>Terriglobales</taxon>
        <taxon>Acidobacteriaceae</taxon>
        <taxon>Tunturiibacter</taxon>
    </lineage>
</organism>
<dbReference type="EMBL" id="JACHDZ010000001">
    <property type="protein sequence ID" value="MBB5343160.1"/>
    <property type="molecule type" value="Genomic_DNA"/>
</dbReference>